<name>A0A3S5ASF2_9PLAT</name>
<evidence type="ECO:0000313" key="2">
    <source>
        <dbReference type="Proteomes" id="UP000784294"/>
    </source>
</evidence>
<proteinExistence type="predicted"/>
<dbReference type="InterPro" id="IPR043502">
    <property type="entry name" value="DNA/RNA_pol_sf"/>
</dbReference>
<sequence length="145" mass="17155">MVKKKDKNKWRHCGDFIRLYGVTVPHGCLLPRVVEGAFFGLETPHKRFKYKCTRLSHNNRVISSEESVFGVDTWVFLEHFSDLYNKLPNQEKDLSIKNFPLTRTAKLLRNFLRMLNIYHRVIFNGTDVLNPLKEYPKAKKRHLPI</sequence>
<comment type="caution">
    <text evidence="1">The sequence shown here is derived from an EMBL/GenBank/DDBJ whole genome shotgun (WGS) entry which is preliminary data.</text>
</comment>
<organism evidence="1 2">
    <name type="scientific">Protopolystoma xenopodis</name>
    <dbReference type="NCBI Taxonomy" id="117903"/>
    <lineage>
        <taxon>Eukaryota</taxon>
        <taxon>Metazoa</taxon>
        <taxon>Spiralia</taxon>
        <taxon>Lophotrochozoa</taxon>
        <taxon>Platyhelminthes</taxon>
        <taxon>Monogenea</taxon>
        <taxon>Polyopisthocotylea</taxon>
        <taxon>Polystomatidea</taxon>
        <taxon>Polystomatidae</taxon>
        <taxon>Protopolystoma</taxon>
    </lineage>
</organism>
<dbReference type="EMBL" id="CAAALY010065370">
    <property type="protein sequence ID" value="VEL24017.1"/>
    <property type="molecule type" value="Genomic_DNA"/>
</dbReference>
<keyword evidence="2" id="KW-1185">Reference proteome</keyword>
<evidence type="ECO:0000313" key="1">
    <source>
        <dbReference type="EMBL" id="VEL24017.1"/>
    </source>
</evidence>
<dbReference type="OrthoDB" id="8193822at2759"/>
<dbReference type="Proteomes" id="UP000784294">
    <property type="component" value="Unassembled WGS sequence"/>
</dbReference>
<dbReference type="SUPFAM" id="SSF56672">
    <property type="entry name" value="DNA/RNA polymerases"/>
    <property type="match status" value="1"/>
</dbReference>
<gene>
    <name evidence="1" type="ORF">PXEA_LOCUS17457</name>
</gene>
<dbReference type="AlphaFoldDB" id="A0A3S5ASF2"/>
<reference evidence="1" key="1">
    <citation type="submission" date="2018-11" db="EMBL/GenBank/DDBJ databases">
        <authorList>
            <consortium name="Pathogen Informatics"/>
        </authorList>
    </citation>
    <scope>NUCLEOTIDE SEQUENCE</scope>
</reference>
<accession>A0A3S5ASF2</accession>
<protein>
    <submittedName>
        <fullName evidence="1">Uncharacterized protein</fullName>
    </submittedName>
</protein>